<evidence type="ECO:0000313" key="1">
    <source>
        <dbReference type="EMBL" id="KAG2853129.1"/>
    </source>
</evidence>
<dbReference type="EMBL" id="RCMG01000498">
    <property type="protein sequence ID" value="KAG2853129.1"/>
    <property type="molecule type" value="Genomic_DNA"/>
</dbReference>
<dbReference type="Proteomes" id="UP000774804">
    <property type="component" value="Unassembled WGS sequence"/>
</dbReference>
<dbReference type="EMBL" id="RCML01000512">
    <property type="protein sequence ID" value="KAG2974962.1"/>
    <property type="molecule type" value="Genomic_DNA"/>
</dbReference>
<dbReference type="Proteomes" id="UP000735874">
    <property type="component" value="Unassembled WGS sequence"/>
</dbReference>
<reference evidence="1" key="1">
    <citation type="submission" date="2018-10" db="EMBL/GenBank/DDBJ databases">
        <title>Effector identification in a new, highly contiguous assembly of the strawberry crown rot pathogen Phytophthora cactorum.</title>
        <authorList>
            <person name="Armitage A.D."/>
            <person name="Nellist C.F."/>
            <person name="Bates H."/>
            <person name="Vickerstaff R.J."/>
            <person name="Harrison R.J."/>
        </authorList>
    </citation>
    <scope>NUCLEOTIDE SEQUENCE</scope>
    <source>
        <strain evidence="1">15-7</strain>
        <strain evidence="2">4032</strain>
        <strain evidence="3">P415</strain>
    </source>
</reference>
<protein>
    <submittedName>
        <fullName evidence="1">Uncharacterized protein</fullName>
    </submittedName>
</protein>
<comment type="caution">
    <text evidence="1">The sequence shown here is derived from an EMBL/GenBank/DDBJ whole genome shotgun (WGS) entry which is preliminary data.</text>
</comment>
<evidence type="ECO:0000313" key="3">
    <source>
        <dbReference type="EMBL" id="KAG2974962.1"/>
    </source>
</evidence>
<evidence type="ECO:0000313" key="2">
    <source>
        <dbReference type="EMBL" id="KAG2895121.1"/>
    </source>
</evidence>
<dbReference type="EMBL" id="RCMI01000890">
    <property type="protein sequence ID" value="KAG2895121.1"/>
    <property type="molecule type" value="Genomic_DNA"/>
</dbReference>
<dbReference type="AlphaFoldDB" id="A0A8T1KCZ8"/>
<organism evidence="1 4">
    <name type="scientific">Phytophthora cactorum</name>
    <dbReference type="NCBI Taxonomy" id="29920"/>
    <lineage>
        <taxon>Eukaryota</taxon>
        <taxon>Sar</taxon>
        <taxon>Stramenopiles</taxon>
        <taxon>Oomycota</taxon>
        <taxon>Peronosporomycetes</taxon>
        <taxon>Peronosporales</taxon>
        <taxon>Peronosporaceae</taxon>
        <taxon>Phytophthora</taxon>
    </lineage>
</organism>
<gene>
    <name evidence="1" type="ORF">PC113_g14425</name>
    <name evidence="2" type="ORF">PC115_g17942</name>
    <name evidence="3" type="ORF">PC118_g14223</name>
</gene>
<sequence length="91" mass="10060">MGYIWVDSVAAGCVASISFSFWMTSVSSACLSVWTRHYQFFKFQRRRGLHGLPSALRVGGTYGPYEGLAAGITDDGILCGFYQVDGFKARY</sequence>
<dbReference type="Proteomes" id="UP000697107">
    <property type="component" value="Unassembled WGS sequence"/>
</dbReference>
<name>A0A8T1KCZ8_9STRA</name>
<accession>A0A8T1KCZ8</accession>
<proteinExistence type="predicted"/>
<evidence type="ECO:0000313" key="4">
    <source>
        <dbReference type="Proteomes" id="UP000735874"/>
    </source>
</evidence>